<reference evidence="4 5" key="1">
    <citation type="submission" date="2020-05" db="EMBL/GenBank/DDBJ databases">
        <title>Draft genome sequence of Desulfovibrio sp. strain HN2T.</title>
        <authorList>
            <person name="Ueno A."/>
            <person name="Tamazawa S."/>
            <person name="Tamamura S."/>
            <person name="Murakami T."/>
            <person name="Kiyama T."/>
            <person name="Inomata H."/>
            <person name="Amano Y."/>
            <person name="Miyakawa K."/>
            <person name="Tamaki H."/>
            <person name="Naganuma T."/>
            <person name="Kaneko K."/>
        </authorList>
    </citation>
    <scope>NUCLEOTIDE SEQUENCE [LARGE SCALE GENOMIC DNA]</scope>
    <source>
        <strain evidence="4 5">HN2</strain>
    </source>
</reference>
<evidence type="ECO:0000256" key="2">
    <source>
        <dbReference type="SAM" id="Phobius"/>
    </source>
</evidence>
<evidence type="ECO:0000259" key="3">
    <source>
        <dbReference type="Pfam" id="PF13717"/>
    </source>
</evidence>
<keyword evidence="2" id="KW-0812">Transmembrane</keyword>
<dbReference type="AlphaFoldDB" id="A0A7J0BM73"/>
<sequence length="278" mass="30161">MHVTCPNCSTKYNLPDSMFKPGAKARCTVCKHMFPLAGEKATPRHEEPVRSRDDDSSLEDILGSPDSGFDLDAPAQKKSKGKTKEKGKGKSKVGLVIVLLVVLLAGAGAGVYFTMPDLFGKLGLFGNATAEAPKTSANGSDEVTVTDNIKNLALRNVRQYYQPNEKVGQLFVVEGKVVNNFNVPKELVKVEVTLFDTNNVTITSKQQYCGITVSLFQLQVLGQQELESALNNKIEILTNNTNIPPGGEVPFMVVFYNPPASVSEFGVKVIEAKDPPKK</sequence>
<evidence type="ECO:0000256" key="1">
    <source>
        <dbReference type="SAM" id="MobiDB-lite"/>
    </source>
</evidence>
<gene>
    <name evidence="4" type="ORF">DSM101010T_25090</name>
</gene>
<dbReference type="Pfam" id="PF11906">
    <property type="entry name" value="DUF3426"/>
    <property type="match status" value="1"/>
</dbReference>
<evidence type="ECO:0000313" key="4">
    <source>
        <dbReference type="EMBL" id="GFM34144.1"/>
    </source>
</evidence>
<feature type="region of interest" description="Disordered" evidence="1">
    <location>
        <begin position="41"/>
        <end position="87"/>
    </location>
</feature>
<protein>
    <recommendedName>
        <fullName evidence="3">Zinc finger/thioredoxin putative domain-containing protein</fullName>
    </recommendedName>
</protein>
<feature type="domain" description="Zinc finger/thioredoxin putative" evidence="3">
    <location>
        <begin position="1"/>
        <end position="35"/>
    </location>
</feature>
<organism evidence="4 5">
    <name type="scientific">Desulfovibrio subterraneus</name>
    <dbReference type="NCBI Taxonomy" id="2718620"/>
    <lineage>
        <taxon>Bacteria</taxon>
        <taxon>Pseudomonadati</taxon>
        <taxon>Thermodesulfobacteriota</taxon>
        <taxon>Desulfovibrionia</taxon>
        <taxon>Desulfovibrionales</taxon>
        <taxon>Desulfovibrionaceae</taxon>
        <taxon>Desulfovibrio</taxon>
    </lineage>
</organism>
<dbReference type="InterPro" id="IPR021834">
    <property type="entry name" value="DUF3426"/>
</dbReference>
<name>A0A7J0BM73_9BACT</name>
<dbReference type="EMBL" id="BLVO01000013">
    <property type="protein sequence ID" value="GFM34144.1"/>
    <property type="molecule type" value="Genomic_DNA"/>
</dbReference>
<dbReference type="NCBIfam" id="TIGR02098">
    <property type="entry name" value="MJ0042_CXXC"/>
    <property type="match status" value="1"/>
</dbReference>
<feature type="compositionally biased region" description="Basic and acidic residues" evidence="1">
    <location>
        <begin position="41"/>
        <end position="55"/>
    </location>
</feature>
<dbReference type="InterPro" id="IPR011723">
    <property type="entry name" value="Znf/thioredoxin_put"/>
</dbReference>
<dbReference type="Pfam" id="PF13717">
    <property type="entry name" value="Zn_ribbon_4"/>
    <property type="match status" value="1"/>
</dbReference>
<keyword evidence="2" id="KW-0472">Membrane</keyword>
<evidence type="ECO:0000313" key="5">
    <source>
        <dbReference type="Proteomes" id="UP000503840"/>
    </source>
</evidence>
<comment type="caution">
    <text evidence="4">The sequence shown here is derived from an EMBL/GenBank/DDBJ whole genome shotgun (WGS) entry which is preliminary data.</text>
</comment>
<dbReference type="RefSeq" id="WP_174405765.1">
    <property type="nucleotide sequence ID" value="NZ_BLVO01000013.1"/>
</dbReference>
<feature type="transmembrane region" description="Helical" evidence="2">
    <location>
        <begin position="93"/>
        <end position="115"/>
    </location>
</feature>
<proteinExistence type="predicted"/>
<keyword evidence="2" id="KW-1133">Transmembrane helix</keyword>
<dbReference type="Proteomes" id="UP000503840">
    <property type="component" value="Unassembled WGS sequence"/>
</dbReference>
<accession>A0A7J0BM73</accession>
<keyword evidence="5" id="KW-1185">Reference proteome</keyword>